<accession>K8F2W1</accession>
<feature type="region of interest" description="Disordered" evidence="1">
    <location>
        <begin position="135"/>
        <end position="154"/>
    </location>
</feature>
<sequence length="488" mass="54441">MSSILLPLITPPITTPIQYKPTIGPRKSVSIARGMKTTSSTNASSSSSSSSSSAVADDEKESKLETKTDGDEYGDANRRTITPPKRLKEDARWRKWIGMPSRNCLESMPIICAHCNQKLTARDVPYGVDVSRYSSRRRSTNVEDENDQEEEESEWESMLRRKFVQLSRDAETDAFLLRSSRRPRLVNARLAQACTRLREKEGKSLTEANAILGRGKMFVLSREQARVLVGRSLMHRHRGGDEGGEGDDDDDNAVLDAGAYLDIGSGEGEVASKLGEYFGTVVATETSPAMVKRCAESHKDWTVLETGTIEDVWEKFKMQNAREEEEGTSTKSEAAKKKVRELLDKEERTETTERQHQGRGGGGGGKFDCIGMFNVLDRCDRPFTMLSHVRNLLKPKTGLFVLAVVLPFRPFVELDDGTRRQPSEKLDVATPTAAWEYGCRDLYENVLKPSGFEIEKISRAPYVSEGDHLAGAYVLDDVVFVLRRSADV</sequence>
<feature type="region of interest" description="Disordered" evidence="1">
    <location>
        <begin position="320"/>
        <end position="363"/>
    </location>
</feature>
<evidence type="ECO:0000313" key="2">
    <source>
        <dbReference type="EMBL" id="CCO66390.1"/>
    </source>
</evidence>
<dbReference type="PANTHER" id="PTHR12890">
    <property type="entry name" value="DREV PROTEIN"/>
    <property type="match status" value="1"/>
</dbReference>
<reference evidence="2 3" key="1">
    <citation type="submission" date="2011-10" db="EMBL/GenBank/DDBJ databases">
        <authorList>
            <person name="Genoscope - CEA"/>
        </authorList>
    </citation>
    <scope>NUCLEOTIDE SEQUENCE [LARGE SCALE GENOMIC DNA]</scope>
    <source>
        <strain evidence="2 3">RCC 1105</strain>
    </source>
</reference>
<feature type="compositionally biased region" description="Low complexity" evidence="1">
    <location>
        <begin position="37"/>
        <end position="54"/>
    </location>
</feature>
<feature type="compositionally biased region" description="Basic and acidic residues" evidence="1">
    <location>
        <begin position="60"/>
        <end position="78"/>
    </location>
</feature>
<gene>
    <name evidence="2" type="ORF">Bathy07g01440</name>
</gene>
<protein>
    <submittedName>
        <fullName evidence="2">Unnamed protein product</fullName>
    </submittedName>
</protein>
<dbReference type="InterPro" id="IPR007884">
    <property type="entry name" value="METL9"/>
</dbReference>
<dbReference type="RefSeq" id="XP_007512302.1">
    <property type="nucleotide sequence ID" value="XM_007512240.1"/>
</dbReference>
<dbReference type="PANTHER" id="PTHR12890:SF0">
    <property type="entry name" value="PROTEIN-L-HISTIDINE N-PROS-METHYLTRANSFERASE"/>
    <property type="match status" value="1"/>
</dbReference>
<dbReference type="eggNOG" id="KOG3987">
    <property type="taxonomic scope" value="Eukaryota"/>
</dbReference>
<feature type="compositionally biased region" description="Acidic residues" evidence="1">
    <location>
        <begin position="142"/>
        <end position="154"/>
    </location>
</feature>
<dbReference type="Pfam" id="PF05219">
    <property type="entry name" value="DREV"/>
    <property type="match status" value="2"/>
</dbReference>
<organism evidence="2 3">
    <name type="scientific">Bathycoccus prasinos</name>
    <dbReference type="NCBI Taxonomy" id="41875"/>
    <lineage>
        <taxon>Eukaryota</taxon>
        <taxon>Viridiplantae</taxon>
        <taxon>Chlorophyta</taxon>
        <taxon>Mamiellophyceae</taxon>
        <taxon>Mamiellales</taxon>
        <taxon>Bathycoccaceae</taxon>
        <taxon>Bathycoccus</taxon>
    </lineage>
</organism>
<dbReference type="InterPro" id="IPR029063">
    <property type="entry name" value="SAM-dependent_MTases_sf"/>
</dbReference>
<feature type="compositionally biased region" description="Basic and acidic residues" evidence="1">
    <location>
        <begin position="333"/>
        <end position="356"/>
    </location>
</feature>
<dbReference type="KEGG" id="bpg:Bathy07g01440"/>
<dbReference type="Gene3D" id="3.40.50.150">
    <property type="entry name" value="Vaccinia Virus protein VP39"/>
    <property type="match status" value="1"/>
</dbReference>
<name>K8F2W1_9CHLO</name>
<evidence type="ECO:0000313" key="3">
    <source>
        <dbReference type="Proteomes" id="UP000198341"/>
    </source>
</evidence>
<keyword evidence="3" id="KW-1185">Reference proteome</keyword>
<dbReference type="OrthoDB" id="199041at2759"/>
<feature type="region of interest" description="Disordered" evidence="1">
    <location>
        <begin position="15"/>
        <end position="85"/>
    </location>
</feature>
<dbReference type="EMBL" id="FO082272">
    <property type="protein sequence ID" value="CCO66390.1"/>
    <property type="molecule type" value="Genomic_DNA"/>
</dbReference>
<dbReference type="STRING" id="41875.K8F2W1"/>
<dbReference type="GeneID" id="19014634"/>
<dbReference type="SUPFAM" id="SSF53335">
    <property type="entry name" value="S-adenosyl-L-methionine-dependent methyltransferases"/>
    <property type="match status" value="1"/>
</dbReference>
<dbReference type="Proteomes" id="UP000198341">
    <property type="component" value="Chromosome 7"/>
</dbReference>
<dbReference type="AlphaFoldDB" id="K8F2W1"/>
<dbReference type="GO" id="GO:0106370">
    <property type="term" value="F:protein-L-histidine N-pros-methyltransferase activity"/>
    <property type="evidence" value="ECO:0007669"/>
    <property type="project" value="InterPro"/>
</dbReference>
<proteinExistence type="predicted"/>
<evidence type="ECO:0000256" key="1">
    <source>
        <dbReference type="SAM" id="MobiDB-lite"/>
    </source>
</evidence>